<sequence length="280" mass="32788">MRQAVIHTRQRLNTSERRTCAVLGVSRSSLHYKAKVQDDDALRLSMIRLAKKYGRYGSRKITEFLQMEGWRVNHKKVERLWREEGLKLPERHKKKKRLYHKDSSVIRLRPTHANHVWAIDFVHDKLSNGKPYKMLTVLDEYTRQALCVKVNKTMGADDVLDALYRLLIKYRKPEYIRSDNGPEFIAGALQDWLKRVGVKPIQIYPGSPWENGYNERFNGILRQELLNAEWFHSVKQAQVAINTWLKEYNHIRPHRALGMRPPAPETLLEKPQICGTEIGG</sequence>
<dbReference type="InterPro" id="IPR001584">
    <property type="entry name" value="Integrase_cat-core"/>
</dbReference>
<dbReference type="NCBIfam" id="NF033516">
    <property type="entry name" value="transpos_IS3"/>
    <property type="match status" value="1"/>
</dbReference>
<dbReference type="Gene3D" id="3.30.420.10">
    <property type="entry name" value="Ribonuclease H-like superfamily/Ribonuclease H"/>
    <property type="match status" value="1"/>
</dbReference>
<feature type="domain" description="Integrase catalytic" evidence="1">
    <location>
        <begin position="106"/>
        <end position="269"/>
    </location>
</feature>
<gene>
    <name evidence="2" type="ORF">GCM10007939_26440</name>
</gene>
<dbReference type="PROSITE" id="PS50994">
    <property type="entry name" value="INTEGRASE"/>
    <property type="match status" value="1"/>
</dbReference>
<dbReference type="PANTHER" id="PTHR47515:SF1">
    <property type="entry name" value="BLR2054 PROTEIN"/>
    <property type="match status" value="1"/>
</dbReference>
<comment type="caution">
    <text evidence="2">The sequence shown here is derived from an EMBL/GenBank/DDBJ whole genome shotgun (WGS) entry which is preliminary data.</text>
</comment>
<dbReference type="InterPro" id="IPR012337">
    <property type="entry name" value="RNaseH-like_sf"/>
</dbReference>
<keyword evidence="3" id="KW-1185">Reference proteome</keyword>
<evidence type="ECO:0000259" key="1">
    <source>
        <dbReference type="PROSITE" id="PS50994"/>
    </source>
</evidence>
<name>A0ABQ5VYC4_9RHOB</name>
<evidence type="ECO:0000313" key="3">
    <source>
        <dbReference type="Proteomes" id="UP001156694"/>
    </source>
</evidence>
<dbReference type="EMBL" id="BSNN01000011">
    <property type="protein sequence ID" value="GLQ36360.1"/>
    <property type="molecule type" value="Genomic_DNA"/>
</dbReference>
<dbReference type="Proteomes" id="UP001156694">
    <property type="component" value="Unassembled WGS sequence"/>
</dbReference>
<accession>A0ABQ5VYC4</accession>
<reference evidence="3" key="1">
    <citation type="journal article" date="2019" name="Int. J. Syst. Evol. Microbiol.">
        <title>The Global Catalogue of Microorganisms (GCM) 10K type strain sequencing project: providing services to taxonomists for standard genome sequencing and annotation.</title>
        <authorList>
            <consortium name="The Broad Institute Genomics Platform"/>
            <consortium name="The Broad Institute Genome Sequencing Center for Infectious Disease"/>
            <person name="Wu L."/>
            <person name="Ma J."/>
        </authorList>
    </citation>
    <scope>NUCLEOTIDE SEQUENCE [LARGE SCALE GENOMIC DNA]</scope>
    <source>
        <strain evidence="3">NBRC 110140</strain>
    </source>
</reference>
<dbReference type="InterPro" id="IPR025948">
    <property type="entry name" value="HTH-like_dom"/>
</dbReference>
<proteinExistence type="predicted"/>
<protein>
    <submittedName>
        <fullName evidence="2">Transposase</fullName>
    </submittedName>
</protein>
<dbReference type="Pfam" id="PF13683">
    <property type="entry name" value="rve_3"/>
    <property type="match status" value="1"/>
</dbReference>
<dbReference type="InterPro" id="IPR036397">
    <property type="entry name" value="RNaseH_sf"/>
</dbReference>
<dbReference type="PANTHER" id="PTHR47515">
    <property type="entry name" value="LOW CALCIUM RESPONSE LOCUS PROTEIN T"/>
    <property type="match status" value="1"/>
</dbReference>
<dbReference type="Pfam" id="PF13276">
    <property type="entry name" value="HTH_21"/>
    <property type="match status" value="1"/>
</dbReference>
<dbReference type="InterPro" id="IPR048020">
    <property type="entry name" value="Transpos_IS3"/>
</dbReference>
<dbReference type="SUPFAM" id="SSF53098">
    <property type="entry name" value="Ribonuclease H-like"/>
    <property type="match status" value="1"/>
</dbReference>
<evidence type="ECO:0000313" key="2">
    <source>
        <dbReference type="EMBL" id="GLQ36360.1"/>
    </source>
</evidence>
<organism evidence="2 3">
    <name type="scientific">Amylibacter marinus</name>
    <dbReference type="NCBI Taxonomy" id="1475483"/>
    <lineage>
        <taxon>Bacteria</taxon>
        <taxon>Pseudomonadati</taxon>
        <taxon>Pseudomonadota</taxon>
        <taxon>Alphaproteobacteria</taxon>
        <taxon>Rhodobacterales</taxon>
        <taxon>Paracoccaceae</taxon>
        <taxon>Amylibacter</taxon>
    </lineage>
</organism>